<dbReference type="Proteomes" id="UP000177088">
    <property type="component" value="Unassembled WGS sequence"/>
</dbReference>
<accession>A0A1F7U4Q7</accession>
<dbReference type="InterPro" id="IPR005074">
    <property type="entry name" value="Peptidase_C39"/>
</dbReference>
<evidence type="ECO:0000259" key="1">
    <source>
        <dbReference type="PROSITE" id="PS50990"/>
    </source>
</evidence>
<dbReference type="AlphaFoldDB" id="A0A1F7U4Q7"/>
<dbReference type="GO" id="GO:0008233">
    <property type="term" value="F:peptidase activity"/>
    <property type="evidence" value="ECO:0007669"/>
    <property type="project" value="InterPro"/>
</dbReference>
<dbReference type="EMBL" id="MGEA01000065">
    <property type="protein sequence ID" value="OGL73245.1"/>
    <property type="molecule type" value="Genomic_DNA"/>
</dbReference>
<dbReference type="Pfam" id="PF03412">
    <property type="entry name" value="Peptidase_C39"/>
    <property type="match status" value="1"/>
</dbReference>
<sequence length="386" mass="45199">MTARKKRSSKTGAKKRIRYFDGFAVRNIFPDMDIVESHSTTGSADGGQPMPFIPKDEIWVDQRFRDEKKFLLEVHRIEEAKRRWPYSQIRAYLRKKLTKEGPPPPFIVRSEICGRLTVRYVRGEIVRQYLDPAFIFGGHDLVYHYVPSKEIWIDIRQDPREIPFTLRHEKRERHLMSRGTPYSLAHRSATDEEFRRRDREQHARRGVPLRMRPFAQRAGYCGPASLKICCAFFSREYEERYLGELCRTTVDNGTDHADLIKAARTLGAKTFARSGGSLSEISYFLRRRLPVIVGWYSPSKPRQVTFDPAVDELEDHFSVVYHLTGEHIYLMDPETETGRRKMSLARFLSLWWDADGPNETKVDRWYLVISFDKKLRPPVSAARRSP</sequence>
<name>A0A1F7U4Q7_9BACT</name>
<dbReference type="PROSITE" id="PS50990">
    <property type="entry name" value="PEPTIDASE_C39"/>
    <property type="match status" value="1"/>
</dbReference>
<feature type="domain" description="Peptidase C39" evidence="1">
    <location>
        <begin position="216"/>
        <end position="358"/>
    </location>
</feature>
<dbReference type="GO" id="GO:0016020">
    <property type="term" value="C:membrane"/>
    <property type="evidence" value="ECO:0007669"/>
    <property type="project" value="InterPro"/>
</dbReference>
<reference evidence="2 3" key="1">
    <citation type="journal article" date="2016" name="Nat. Commun.">
        <title>Thousands of microbial genomes shed light on interconnected biogeochemical processes in an aquifer system.</title>
        <authorList>
            <person name="Anantharaman K."/>
            <person name="Brown C.T."/>
            <person name="Hug L.A."/>
            <person name="Sharon I."/>
            <person name="Castelle C.J."/>
            <person name="Probst A.J."/>
            <person name="Thomas B.C."/>
            <person name="Singh A."/>
            <person name="Wilkins M.J."/>
            <person name="Karaoz U."/>
            <person name="Brodie E.L."/>
            <person name="Williams K.H."/>
            <person name="Hubbard S.S."/>
            <person name="Banfield J.F."/>
        </authorList>
    </citation>
    <scope>NUCLEOTIDE SEQUENCE [LARGE SCALE GENOMIC DNA]</scope>
</reference>
<dbReference type="GO" id="GO:0005524">
    <property type="term" value="F:ATP binding"/>
    <property type="evidence" value="ECO:0007669"/>
    <property type="project" value="InterPro"/>
</dbReference>
<dbReference type="Gene3D" id="3.90.70.10">
    <property type="entry name" value="Cysteine proteinases"/>
    <property type="match status" value="1"/>
</dbReference>
<gene>
    <name evidence="2" type="ORF">A3C96_00710</name>
</gene>
<comment type="caution">
    <text evidence="2">The sequence shown here is derived from an EMBL/GenBank/DDBJ whole genome shotgun (WGS) entry which is preliminary data.</text>
</comment>
<dbReference type="GO" id="GO:0006508">
    <property type="term" value="P:proteolysis"/>
    <property type="evidence" value="ECO:0007669"/>
    <property type="project" value="InterPro"/>
</dbReference>
<protein>
    <recommendedName>
        <fullName evidence="1">Peptidase C39 domain-containing protein</fullName>
    </recommendedName>
</protein>
<evidence type="ECO:0000313" key="3">
    <source>
        <dbReference type="Proteomes" id="UP000177088"/>
    </source>
</evidence>
<proteinExistence type="predicted"/>
<evidence type="ECO:0000313" key="2">
    <source>
        <dbReference type="EMBL" id="OGL73245.1"/>
    </source>
</evidence>
<organism evidence="2 3">
    <name type="scientific">Candidatus Uhrbacteria bacterium RIFCSPHIGHO2_02_FULL_60_10</name>
    <dbReference type="NCBI Taxonomy" id="1802392"/>
    <lineage>
        <taxon>Bacteria</taxon>
        <taxon>Candidatus Uhriibacteriota</taxon>
    </lineage>
</organism>